<dbReference type="OrthoDB" id="5402098at2"/>
<organism evidence="3 4">
    <name type="scientific">Skermanella aerolata</name>
    <dbReference type="NCBI Taxonomy" id="393310"/>
    <lineage>
        <taxon>Bacteria</taxon>
        <taxon>Pseudomonadati</taxon>
        <taxon>Pseudomonadota</taxon>
        <taxon>Alphaproteobacteria</taxon>
        <taxon>Rhodospirillales</taxon>
        <taxon>Azospirillaceae</taxon>
        <taxon>Skermanella</taxon>
    </lineage>
</organism>
<evidence type="ECO:0000313" key="4">
    <source>
        <dbReference type="Proteomes" id="UP000321523"/>
    </source>
</evidence>
<dbReference type="Pfam" id="PF16998">
    <property type="entry name" value="17kDa_Anti_2"/>
    <property type="match status" value="1"/>
</dbReference>
<accession>A0A512DMT5</accession>
<feature type="chain" id="PRO_5021742911" description="Surface antigen domain-containing protein" evidence="1">
    <location>
        <begin position="20"/>
        <end position="119"/>
    </location>
</feature>
<keyword evidence="1" id="KW-0732">Signal</keyword>
<dbReference type="Proteomes" id="UP000321523">
    <property type="component" value="Unassembled WGS sequence"/>
</dbReference>
<protein>
    <recommendedName>
        <fullName evidence="2">Surface antigen domain-containing protein</fullName>
    </recommendedName>
</protein>
<dbReference type="EMBL" id="BJYZ01000007">
    <property type="protein sequence ID" value="GEO37795.1"/>
    <property type="molecule type" value="Genomic_DNA"/>
</dbReference>
<evidence type="ECO:0000256" key="1">
    <source>
        <dbReference type="SAM" id="SignalP"/>
    </source>
</evidence>
<feature type="domain" description="Surface antigen" evidence="2">
    <location>
        <begin position="38"/>
        <end position="118"/>
    </location>
</feature>
<sequence length="119" mass="13149">MKIICTLVSIVGFVFSIQAAEAQLLFGDRLGEAHYQGDDTKIIMQVSTDMLRSAPDGETRSWSNPQTGHHGDITVIRTYNMKSLPCRDTRVVGILGDKKVVYTIPLCQVKDGSWKVAAH</sequence>
<proteinExistence type="predicted"/>
<feature type="signal peptide" evidence="1">
    <location>
        <begin position="1"/>
        <end position="19"/>
    </location>
</feature>
<keyword evidence="4" id="KW-1185">Reference proteome</keyword>
<evidence type="ECO:0000313" key="3">
    <source>
        <dbReference type="EMBL" id="GEO37795.1"/>
    </source>
</evidence>
<dbReference type="InterPro" id="IPR032635">
    <property type="entry name" value="Anti_2"/>
</dbReference>
<evidence type="ECO:0000259" key="2">
    <source>
        <dbReference type="Pfam" id="PF16998"/>
    </source>
</evidence>
<reference evidence="3 4" key="1">
    <citation type="submission" date="2019-07" db="EMBL/GenBank/DDBJ databases">
        <title>Whole genome shotgun sequence of Skermanella aerolata NBRC 106429.</title>
        <authorList>
            <person name="Hosoyama A."/>
            <person name="Uohara A."/>
            <person name="Ohji S."/>
            <person name="Ichikawa N."/>
        </authorList>
    </citation>
    <scope>NUCLEOTIDE SEQUENCE [LARGE SCALE GENOMIC DNA]</scope>
    <source>
        <strain evidence="3 4">NBRC 106429</strain>
    </source>
</reference>
<gene>
    <name evidence="3" type="ORF">SAE02_19430</name>
</gene>
<dbReference type="RefSeq" id="WP_147040293.1">
    <property type="nucleotide sequence ID" value="NZ_BJYZ01000007.1"/>
</dbReference>
<dbReference type="AlphaFoldDB" id="A0A512DMT5"/>
<name>A0A512DMT5_9PROT</name>
<comment type="caution">
    <text evidence="3">The sequence shown here is derived from an EMBL/GenBank/DDBJ whole genome shotgun (WGS) entry which is preliminary data.</text>
</comment>